<sequence length="106" mass="12288">MIPTSGGIIWLLLRQLLRLQMQRRRRNRKIEDELEDLRSGEESGGQRDGETDSMRRLEARLRTARLTRIKIKKVGEENMKPIKWVLEPKSQIGLADLAAINGFFST</sequence>
<reference evidence="2 3" key="1">
    <citation type="submission" date="2019-09" db="EMBL/GenBank/DDBJ databases">
        <title>A chromosome-level genome assembly of the Chinese tupelo Nyssa sinensis.</title>
        <authorList>
            <person name="Yang X."/>
            <person name="Kang M."/>
            <person name="Yang Y."/>
            <person name="Xiong H."/>
            <person name="Wang M."/>
            <person name="Zhang Z."/>
            <person name="Wang Z."/>
            <person name="Wu H."/>
            <person name="Ma T."/>
            <person name="Liu J."/>
            <person name="Xi Z."/>
        </authorList>
    </citation>
    <scope>NUCLEOTIDE SEQUENCE [LARGE SCALE GENOMIC DNA]</scope>
    <source>
        <strain evidence="2">J267</strain>
        <tissue evidence="2">Leaf</tissue>
    </source>
</reference>
<proteinExistence type="predicted"/>
<gene>
    <name evidence="2" type="ORF">F0562_013271</name>
</gene>
<accession>A0A5J4ZXE0</accession>
<feature type="region of interest" description="Disordered" evidence="1">
    <location>
        <begin position="30"/>
        <end position="56"/>
    </location>
</feature>
<keyword evidence="3" id="KW-1185">Reference proteome</keyword>
<evidence type="ECO:0000256" key="1">
    <source>
        <dbReference type="SAM" id="MobiDB-lite"/>
    </source>
</evidence>
<dbReference type="EMBL" id="CM018048">
    <property type="protein sequence ID" value="KAA8522368.1"/>
    <property type="molecule type" value="Genomic_DNA"/>
</dbReference>
<organism evidence="2 3">
    <name type="scientific">Nyssa sinensis</name>
    <dbReference type="NCBI Taxonomy" id="561372"/>
    <lineage>
        <taxon>Eukaryota</taxon>
        <taxon>Viridiplantae</taxon>
        <taxon>Streptophyta</taxon>
        <taxon>Embryophyta</taxon>
        <taxon>Tracheophyta</taxon>
        <taxon>Spermatophyta</taxon>
        <taxon>Magnoliopsida</taxon>
        <taxon>eudicotyledons</taxon>
        <taxon>Gunneridae</taxon>
        <taxon>Pentapetalae</taxon>
        <taxon>asterids</taxon>
        <taxon>Cornales</taxon>
        <taxon>Nyssaceae</taxon>
        <taxon>Nyssa</taxon>
    </lineage>
</organism>
<feature type="compositionally biased region" description="Basic and acidic residues" evidence="1">
    <location>
        <begin position="36"/>
        <end position="56"/>
    </location>
</feature>
<dbReference type="AlphaFoldDB" id="A0A5J4ZXE0"/>
<evidence type="ECO:0000313" key="3">
    <source>
        <dbReference type="Proteomes" id="UP000325577"/>
    </source>
</evidence>
<dbReference type="Proteomes" id="UP000325577">
    <property type="component" value="Linkage Group LG5"/>
</dbReference>
<evidence type="ECO:0000313" key="2">
    <source>
        <dbReference type="EMBL" id="KAA8522368.1"/>
    </source>
</evidence>
<name>A0A5J4ZXE0_9ASTE</name>
<protein>
    <submittedName>
        <fullName evidence="2">Uncharacterized protein</fullName>
    </submittedName>
</protein>